<gene>
    <name evidence="1" type="ORF">CaldiYA01_11770</name>
</gene>
<sequence length="53" mass="5893">MKRISAKHVLIGSIVGGIISAMLSQASPRSMKNKLLKRMIAKKLMTMVNKLLR</sequence>
<reference evidence="1 2" key="1">
    <citation type="submission" date="2021-02" db="EMBL/GenBank/DDBJ databases">
        <title>Nitrogen-fixing ability and nitrogen fixation related genes of thermophilic fermentative bacteria in the genus Caldicellulosiruptor.</title>
        <authorList>
            <person name="Chen Y."/>
            <person name="Nishihara A."/>
            <person name="Haruta S."/>
        </authorList>
    </citation>
    <scope>NUCLEOTIDE SEQUENCE [LARGE SCALE GENOMIC DNA]</scope>
    <source>
        <strain evidence="1 2">YA01</strain>
    </source>
</reference>
<accession>A0ABM7NM74</accession>
<proteinExistence type="predicted"/>
<dbReference type="EMBL" id="AP024480">
    <property type="protein sequence ID" value="BCS81217.1"/>
    <property type="molecule type" value="Genomic_DNA"/>
</dbReference>
<organism evidence="1 2">
    <name type="scientific">Caldicellulosiruptor diazotrophicus</name>
    <dbReference type="NCBI Taxonomy" id="2806205"/>
    <lineage>
        <taxon>Bacteria</taxon>
        <taxon>Bacillati</taxon>
        <taxon>Bacillota</taxon>
        <taxon>Bacillota incertae sedis</taxon>
        <taxon>Caldicellulosiruptorales</taxon>
        <taxon>Caldicellulosiruptoraceae</taxon>
        <taxon>Caldicellulosiruptor</taxon>
    </lineage>
</organism>
<evidence type="ECO:0000313" key="2">
    <source>
        <dbReference type="Proteomes" id="UP000663623"/>
    </source>
</evidence>
<keyword evidence="2" id="KW-1185">Reference proteome</keyword>
<name>A0ABM7NM74_9FIRM</name>
<evidence type="ECO:0000313" key="1">
    <source>
        <dbReference type="EMBL" id="BCS81217.1"/>
    </source>
</evidence>
<dbReference type="RefSeq" id="WP_207182547.1">
    <property type="nucleotide sequence ID" value="NZ_AP024480.1"/>
</dbReference>
<protein>
    <recommendedName>
        <fullName evidence="3">YtxH-like protein</fullName>
    </recommendedName>
</protein>
<evidence type="ECO:0008006" key="3">
    <source>
        <dbReference type="Google" id="ProtNLM"/>
    </source>
</evidence>
<dbReference type="Proteomes" id="UP000663623">
    <property type="component" value="Chromosome"/>
</dbReference>